<accession>A0A4Y7L9Y4</accession>
<evidence type="ECO:0000313" key="1">
    <source>
        <dbReference type="EMBL" id="RZC82046.1"/>
    </source>
</evidence>
<dbReference type="AlphaFoldDB" id="A0A4Y7L9Y4"/>
<organism evidence="1 2">
    <name type="scientific">Papaver somniferum</name>
    <name type="common">Opium poppy</name>
    <dbReference type="NCBI Taxonomy" id="3469"/>
    <lineage>
        <taxon>Eukaryota</taxon>
        <taxon>Viridiplantae</taxon>
        <taxon>Streptophyta</taxon>
        <taxon>Embryophyta</taxon>
        <taxon>Tracheophyta</taxon>
        <taxon>Spermatophyta</taxon>
        <taxon>Magnoliopsida</taxon>
        <taxon>Ranunculales</taxon>
        <taxon>Papaveraceae</taxon>
        <taxon>Papaveroideae</taxon>
        <taxon>Papaver</taxon>
    </lineage>
</organism>
<dbReference type="Proteomes" id="UP000316621">
    <property type="component" value="Chromosome 10"/>
</dbReference>
<keyword evidence="2" id="KW-1185">Reference proteome</keyword>
<evidence type="ECO:0000313" key="2">
    <source>
        <dbReference type="Proteomes" id="UP000316621"/>
    </source>
</evidence>
<dbReference type="Gramene" id="RZC82046">
    <property type="protein sequence ID" value="RZC82046"/>
    <property type="gene ID" value="C5167_044634"/>
</dbReference>
<protein>
    <submittedName>
        <fullName evidence="1">Uncharacterized protein</fullName>
    </submittedName>
</protein>
<name>A0A4Y7L9Y4_PAPSO</name>
<sequence length="73" mass="8487">MPQYQPPTISSQTYTYDQAGHSILQLPNLEWDMPFYKDSFTDLVTLPKQAPNPYNFNGINVWEEESRKFTGEA</sequence>
<dbReference type="EMBL" id="CM010724">
    <property type="protein sequence ID" value="RZC82046.1"/>
    <property type="molecule type" value="Genomic_DNA"/>
</dbReference>
<proteinExistence type="predicted"/>
<reference evidence="1 2" key="1">
    <citation type="journal article" date="2018" name="Science">
        <title>The opium poppy genome and morphinan production.</title>
        <authorList>
            <person name="Guo L."/>
            <person name="Winzer T."/>
            <person name="Yang X."/>
            <person name="Li Y."/>
            <person name="Ning Z."/>
            <person name="He Z."/>
            <person name="Teodor R."/>
            <person name="Lu Y."/>
            <person name="Bowser T.A."/>
            <person name="Graham I.A."/>
            <person name="Ye K."/>
        </authorList>
    </citation>
    <scope>NUCLEOTIDE SEQUENCE [LARGE SCALE GENOMIC DNA]</scope>
    <source>
        <strain evidence="2">cv. HN1</strain>
        <tissue evidence="1">Leaves</tissue>
    </source>
</reference>
<gene>
    <name evidence="1" type="ORF">C5167_044634</name>
</gene>